<feature type="compositionally biased region" description="Low complexity" evidence="1">
    <location>
        <begin position="132"/>
        <end position="153"/>
    </location>
</feature>
<dbReference type="Proteomes" id="UP000821853">
    <property type="component" value="Unassembled WGS sequence"/>
</dbReference>
<dbReference type="VEuPathDB" id="VectorBase:HLOH_065424"/>
<feature type="compositionally biased region" description="Pro residues" evidence="1">
    <location>
        <begin position="120"/>
        <end position="131"/>
    </location>
</feature>
<organism evidence="2 3">
    <name type="scientific">Haemaphysalis longicornis</name>
    <name type="common">Bush tick</name>
    <dbReference type="NCBI Taxonomy" id="44386"/>
    <lineage>
        <taxon>Eukaryota</taxon>
        <taxon>Metazoa</taxon>
        <taxon>Ecdysozoa</taxon>
        <taxon>Arthropoda</taxon>
        <taxon>Chelicerata</taxon>
        <taxon>Arachnida</taxon>
        <taxon>Acari</taxon>
        <taxon>Parasitiformes</taxon>
        <taxon>Ixodida</taxon>
        <taxon>Ixodoidea</taxon>
        <taxon>Ixodidae</taxon>
        <taxon>Haemaphysalinae</taxon>
        <taxon>Haemaphysalis</taxon>
    </lineage>
</organism>
<reference evidence="2 3" key="1">
    <citation type="journal article" date="2020" name="Cell">
        <title>Large-Scale Comparative Analyses of Tick Genomes Elucidate Their Genetic Diversity and Vector Capacities.</title>
        <authorList>
            <consortium name="Tick Genome and Microbiome Consortium (TIGMIC)"/>
            <person name="Jia N."/>
            <person name="Wang J."/>
            <person name="Shi W."/>
            <person name="Du L."/>
            <person name="Sun Y."/>
            <person name="Zhan W."/>
            <person name="Jiang J.F."/>
            <person name="Wang Q."/>
            <person name="Zhang B."/>
            <person name="Ji P."/>
            <person name="Bell-Sakyi L."/>
            <person name="Cui X.M."/>
            <person name="Yuan T.T."/>
            <person name="Jiang B.G."/>
            <person name="Yang W.F."/>
            <person name="Lam T.T."/>
            <person name="Chang Q.C."/>
            <person name="Ding S.J."/>
            <person name="Wang X.J."/>
            <person name="Zhu J.G."/>
            <person name="Ruan X.D."/>
            <person name="Zhao L."/>
            <person name="Wei J.T."/>
            <person name="Ye R.Z."/>
            <person name="Que T.C."/>
            <person name="Du C.H."/>
            <person name="Zhou Y.H."/>
            <person name="Cheng J.X."/>
            <person name="Dai P.F."/>
            <person name="Guo W.B."/>
            <person name="Han X.H."/>
            <person name="Huang E.J."/>
            <person name="Li L.F."/>
            <person name="Wei W."/>
            <person name="Gao Y.C."/>
            <person name="Liu J.Z."/>
            <person name="Shao H.Z."/>
            <person name="Wang X."/>
            <person name="Wang C.C."/>
            <person name="Yang T.C."/>
            <person name="Huo Q.B."/>
            <person name="Li W."/>
            <person name="Chen H.Y."/>
            <person name="Chen S.E."/>
            <person name="Zhou L.G."/>
            <person name="Ni X.B."/>
            <person name="Tian J.H."/>
            <person name="Sheng Y."/>
            <person name="Liu T."/>
            <person name="Pan Y.S."/>
            <person name="Xia L.Y."/>
            <person name="Li J."/>
            <person name="Zhao F."/>
            <person name="Cao W.C."/>
        </authorList>
    </citation>
    <scope>NUCLEOTIDE SEQUENCE [LARGE SCALE GENOMIC DNA]</scope>
    <source>
        <strain evidence="2">HaeL-2018</strain>
    </source>
</reference>
<dbReference type="EMBL" id="JABSTR010000008">
    <property type="protein sequence ID" value="KAH9377756.1"/>
    <property type="molecule type" value="Genomic_DNA"/>
</dbReference>
<comment type="caution">
    <text evidence="2">The sequence shown here is derived from an EMBL/GenBank/DDBJ whole genome shotgun (WGS) entry which is preliminary data.</text>
</comment>
<name>A0A9J6GTY5_HAELO</name>
<evidence type="ECO:0000313" key="2">
    <source>
        <dbReference type="EMBL" id="KAH9377756.1"/>
    </source>
</evidence>
<evidence type="ECO:0000313" key="3">
    <source>
        <dbReference type="Proteomes" id="UP000821853"/>
    </source>
</evidence>
<dbReference type="AlphaFoldDB" id="A0A9J6GTY5"/>
<protein>
    <submittedName>
        <fullName evidence="2">Uncharacterized protein</fullName>
    </submittedName>
</protein>
<feature type="region of interest" description="Disordered" evidence="1">
    <location>
        <begin position="77"/>
        <end position="153"/>
    </location>
</feature>
<sequence length="153" mass="14827">MDVQVARLTCSGFTPELVASVAGSLMKEAKAGCSGRVGGVLAVLLPPAVGRFVGRARLHVLHGALDVEGHVLVAGSRPSDGQRPLLQAGGSALCGGPATCEPAPGGSGRPAGRGAGGHPAAPPVPPGPRPRLAPAGAPGRPPGGRRAAAAQGK</sequence>
<evidence type="ECO:0000256" key="1">
    <source>
        <dbReference type="SAM" id="MobiDB-lite"/>
    </source>
</evidence>
<gene>
    <name evidence="2" type="ORF">HPB48_022701</name>
</gene>
<feature type="compositionally biased region" description="Gly residues" evidence="1">
    <location>
        <begin position="105"/>
        <end position="117"/>
    </location>
</feature>
<proteinExistence type="predicted"/>
<accession>A0A9J6GTY5</accession>
<keyword evidence="3" id="KW-1185">Reference proteome</keyword>